<feature type="region of interest" description="Disordered" evidence="1">
    <location>
        <begin position="288"/>
        <end position="314"/>
    </location>
</feature>
<dbReference type="EMBL" id="AP025698">
    <property type="protein sequence ID" value="BDH79595.1"/>
    <property type="molecule type" value="Genomic_DNA"/>
</dbReference>
<proteinExistence type="predicted"/>
<evidence type="ECO:0000313" key="4">
    <source>
        <dbReference type="Proteomes" id="UP000831817"/>
    </source>
</evidence>
<evidence type="ECO:0000256" key="2">
    <source>
        <dbReference type="SAM" id="Phobius"/>
    </source>
</evidence>
<keyword evidence="4" id="KW-1185">Reference proteome</keyword>
<dbReference type="Proteomes" id="UP000831817">
    <property type="component" value="Chromosome"/>
</dbReference>
<organism evidence="3 4">
    <name type="scientific">Methanothermobacter tenebrarum</name>
    <dbReference type="NCBI Taxonomy" id="680118"/>
    <lineage>
        <taxon>Archaea</taxon>
        <taxon>Methanobacteriati</taxon>
        <taxon>Methanobacteriota</taxon>
        <taxon>Methanomada group</taxon>
        <taxon>Methanobacteria</taxon>
        <taxon>Methanobacteriales</taxon>
        <taxon>Methanobacteriaceae</taxon>
        <taxon>Methanothermobacter</taxon>
    </lineage>
</organism>
<reference evidence="3 4" key="1">
    <citation type="submission" date="2022-04" db="EMBL/GenBank/DDBJ databases">
        <title>Complete genome of Methanothermobacter tenebrarum strain RMAS.</title>
        <authorList>
            <person name="Nakamura K."/>
            <person name="Oshima K."/>
            <person name="Hattori M."/>
            <person name="Kamagata Y."/>
            <person name="Takamizawa K."/>
        </authorList>
    </citation>
    <scope>NUCLEOTIDE SEQUENCE [LARGE SCALE GENOMIC DNA]</scope>
    <source>
        <strain evidence="3 4">RMAS</strain>
    </source>
</reference>
<gene>
    <name evidence="3" type="ORF">MTTB_09740</name>
</gene>
<evidence type="ECO:0000256" key="1">
    <source>
        <dbReference type="SAM" id="MobiDB-lite"/>
    </source>
</evidence>
<keyword evidence="2" id="KW-0472">Membrane</keyword>
<feature type="transmembrane region" description="Helical" evidence="2">
    <location>
        <begin position="12"/>
        <end position="30"/>
    </location>
</feature>
<sequence length="391" mass="43421">MLRTSSRDPRTMIILLILIVVVMSPLDYYLHTRTSPQDPEEISKIPIGSTVVAEMQVADPARIRKEPLIIHPDYLIKNIQDGDIGAVIYGLLTGTMMTPIKDITEGVGPGGRASEFEGPGMLTIKGDKLVVQPPANFIWAYKTPYTYAVKTEDGIVIVEKNKTIKRLSPKEIGNVASDYINATELEKWYKEAKVGDRIAIDFSLSNFSDGRLEVPPEDITRFFGERTKKYMEEYPEGAPIMAYMHHYRVEEVAEATSQLESYPEYDDIAREYNAKEFVKAWNGTIVPPGTSSPGKDTVQFTSSRDPKAPGGYASHGTCPPARALRDAVAQAGLPTPTGMSWGYFALIYGFDPATDVKVYNDGKYPIMIIMWTRGSGPSMVIHAKILRLVPM</sequence>
<name>A0ABM7YE67_9EURY</name>
<dbReference type="GeneID" id="71965494"/>
<dbReference type="RefSeq" id="WP_248563941.1">
    <property type="nucleotide sequence ID" value="NZ_AP025698.1"/>
</dbReference>
<accession>A0ABM7YE67</accession>
<protein>
    <submittedName>
        <fullName evidence="3">Uncharacterized protein</fullName>
    </submittedName>
</protein>
<keyword evidence="2" id="KW-0812">Transmembrane</keyword>
<evidence type="ECO:0000313" key="3">
    <source>
        <dbReference type="EMBL" id="BDH79595.1"/>
    </source>
</evidence>
<feature type="compositionally biased region" description="Polar residues" evidence="1">
    <location>
        <begin position="289"/>
        <end position="303"/>
    </location>
</feature>
<keyword evidence="2" id="KW-1133">Transmembrane helix</keyword>